<dbReference type="InterPro" id="IPR036271">
    <property type="entry name" value="Tet_transcr_reg_TetR-rel_C_sf"/>
</dbReference>
<dbReference type="SUPFAM" id="SSF48498">
    <property type="entry name" value="Tetracyclin repressor-like, C-terminal domain"/>
    <property type="match status" value="1"/>
</dbReference>
<accession>A0A4S8NBK1</accession>
<keyword evidence="7" id="KW-1185">Reference proteome</keyword>
<evidence type="ECO:0000313" key="7">
    <source>
        <dbReference type="Proteomes" id="UP000307087"/>
    </source>
</evidence>
<dbReference type="Proteomes" id="UP000307087">
    <property type="component" value="Unassembled WGS sequence"/>
</dbReference>
<dbReference type="OrthoDB" id="9785164at2"/>
<dbReference type="PROSITE" id="PS50977">
    <property type="entry name" value="HTH_TETR_2"/>
    <property type="match status" value="1"/>
</dbReference>
<dbReference type="PRINTS" id="PR00455">
    <property type="entry name" value="HTHTETR"/>
</dbReference>
<gene>
    <name evidence="6" type="ORF">E9934_10585</name>
</gene>
<dbReference type="GO" id="GO:0000976">
    <property type="term" value="F:transcription cis-regulatory region binding"/>
    <property type="evidence" value="ECO:0007669"/>
    <property type="project" value="TreeGrafter"/>
</dbReference>
<dbReference type="Gene3D" id="1.10.357.10">
    <property type="entry name" value="Tetracycline Repressor, domain 2"/>
    <property type="match status" value="1"/>
</dbReference>
<proteinExistence type="predicted"/>
<dbReference type="InterPro" id="IPR050109">
    <property type="entry name" value="HTH-type_TetR-like_transc_reg"/>
</dbReference>
<dbReference type="PANTHER" id="PTHR30055:SF234">
    <property type="entry name" value="HTH-TYPE TRANSCRIPTIONAL REGULATOR BETI"/>
    <property type="match status" value="1"/>
</dbReference>
<evidence type="ECO:0000259" key="5">
    <source>
        <dbReference type="PROSITE" id="PS50977"/>
    </source>
</evidence>
<dbReference type="Gene3D" id="1.10.10.60">
    <property type="entry name" value="Homeodomain-like"/>
    <property type="match status" value="1"/>
</dbReference>
<organism evidence="6 7">
    <name type="scientific">Nocardioides caeni</name>
    <dbReference type="NCBI Taxonomy" id="574700"/>
    <lineage>
        <taxon>Bacteria</taxon>
        <taxon>Bacillati</taxon>
        <taxon>Actinomycetota</taxon>
        <taxon>Actinomycetes</taxon>
        <taxon>Propionibacteriales</taxon>
        <taxon>Nocardioidaceae</taxon>
        <taxon>Nocardioides</taxon>
    </lineage>
</organism>
<dbReference type="InterPro" id="IPR001647">
    <property type="entry name" value="HTH_TetR"/>
</dbReference>
<evidence type="ECO:0000256" key="1">
    <source>
        <dbReference type="ARBA" id="ARBA00023015"/>
    </source>
</evidence>
<dbReference type="Pfam" id="PF00440">
    <property type="entry name" value="TetR_N"/>
    <property type="match status" value="1"/>
</dbReference>
<dbReference type="PANTHER" id="PTHR30055">
    <property type="entry name" value="HTH-TYPE TRANSCRIPTIONAL REGULATOR RUTR"/>
    <property type="match status" value="1"/>
</dbReference>
<dbReference type="InterPro" id="IPR009057">
    <property type="entry name" value="Homeodomain-like_sf"/>
</dbReference>
<evidence type="ECO:0000256" key="3">
    <source>
        <dbReference type="ARBA" id="ARBA00023163"/>
    </source>
</evidence>
<dbReference type="SUPFAM" id="SSF46689">
    <property type="entry name" value="Homeodomain-like"/>
    <property type="match status" value="1"/>
</dbReference>
<protein>
    <submittedName>
        <fullName evidence="6">TetR/AcrR family transcriptional regulator</fullName>
    </submittedName>
</protein>
<feature type="domain" description="HTH tetR-type" evidence="5">
    <location>
        <begin position="5"/>
        <end position="65"/>
    </location>
</feature>
<dbReference type="EMBL" id="STGW01000005">
    <property type="protein sequence ID" value="THV13435.1"/>
    <property type="molecule type" value="Genomic_DNA"/>
</dbReference>
<evidence type="ECO:0000313" key="6">
    <source>
        <dbReference type="EMBL" id="THV13435.1"/>
    </source>
</evidence>
<dbReference type="GO" id="GO:0003700">
    <property type="term" value="F:DNA-binding transcription factor activity"/>
    <property type="evidence" value="ECO:0007669"/>
    <property type="project" value="TreeGrafter"/>
</dbReference>
<keyword evidence="1" id="KW-0805">Transcription regulation</keyword>
<dbReference type="AlphaFoldDB" id="A0A4S8NBK1"/>
<name>A0A4S8NBK1_9ACTN</name>
<evidence type="ECO:0000256" key="4">
    <source>
        <dbReference type="PROSITE-ProRule" id="PRU00335"/>
    </source>
</evidence>
<comment type="caution">
    <text evidence="6">The sequence shown here is derived from an EMBL/GenBank/DDBJ whole genome shotgun (WGS) entry which is preliminary data.</text>
</comment>
<evidence type="ECO:0000256" key="2">
    <source>
        <dbReference type="ARBA" id="ARBA00023125"/>
    </source>
</evidence>
<keyword evidence="3" id="KW-0804">Transcription</keyword>
<keyword evidence="2 4" id="KW-0238">DNA-binding</keyword>
<reference evidence="6 7" key="1">
    <citation type="journal article" date="2009" name="Int. J. Syst. Evol. Microbiol.">
        <title>Nocardioides caeni sp. nov., isolated from wastewater.</title>
        <authorList>
            <person name="Yoon J.H."/>
            <person name="Kang S.J."/>
            <person name="Park S."/>
            <person name="Kim W."/>
            <person name="Oh T.K."/>
        </authorList>
    </citation>
    <scope>NUCLEOTIDE SEQUENCE [LARGE SCALE GENOMIC DNA]</scope>
    <source>
        <strain evidence="6 7">DSM 23134</strain>
    </source>
</reference>
<feature type="DNA-binding region" description="H-T-H motif" evidence="4">
    <location>
        <begin position="28"/>
        <end position="47"/>
    </location>
</feature>
<sequence length="200" mass="21311">MKPLPVQLASKIYAASELIAERGLDDTKIEDIAEVTGIPVSTLYYHFRGKAEILAFLLNDLLTAIAAEVGVAVESQGTARERLTRVIRAQLSVMLQNPASCRALVGDLGRATRLPQLAGALSAAFYQPVEQLLRDGADDGSLLPSEDTMSDAVMIFGAVTVAGLMEAVVGSQRPMESIADAVARLLFDGLAPRTFDETHA</sequence>